<sequence length="189" mass="22188">MQKIFSQEIRFKDEDGKEYPVWNKKKLRDILTYEQPTKYLVESTEYDNGFETPVLTAGKTFILGYTDETEGIFTKLPVIIFDDFTTAFKYVDFPFKAKSSAMKMLIPNSNEVNIKFVFEAMGRIKFPLAEHKRYWISEFQHMKIPYPCIEEQSKIATFLTSIDRKIALVQKQIDGSNQFKKGLLQQMFV</sequence>
<comment type="caution">
    <text evidence="5">The sequence shown here is derived from an EMBL/GenBank/DDBJ whole genome shotgun (WGS) entry which is preliminary data.</text>
</comment>
<protein>
    <submittedName>
        <fullName evidence="5">Restriction endonuclease subunit S</fullName>
    </submittedName>
</protein>
<reference evidence="5 6" key="1">
    <citation type="submission" date="2020-03" db="EMBL/GenBank/DDBJ databases">
        <title>Salinimicrobium sp. nov, isolated from SCS.</title>
        <authorList>
            <person name="Cao W.R."/>
        </authorList>
    </citation>
    <scope>NUCLEOTIDE SEQUENCE [LARGE SCALE GENOMIC DNA]</scope>
    <source>
        <strain evidence="6">J15B91</strain>
    </source>
</reference>
<comment type="similarity">
    <text evidence="1">Belongs to the type-I restriction system S methylase family.</text>
</comment>
<gene>
    <name evidence="5" type="ORF">HC175_16690</name>
</gene>
<dbReference type="CDD" id="cd17274">
    <property type="entry name" value="RMtype1_S_Eco540ANI-TRD1-CR1_like"/>
    <property type="match status" value="1"/>
</dbReference>
<dbReference type="PANTHER" id="PTHR30408:SF12">
    <property type="entry name" value="TYPE I RESTRICTION ENZYME MJAVIII SPECIFICITY SUBUNIT"/>
    <property type="match status" value="1"/>
</dbReference>
<keyword evidence="5" id="KW-0540">Nuclease</keyword>
<proteinExistence type="inferred from homology"/>
<evidence type="ECO:0000259" key="4">
    <source>
        <dbReference type="Pfam" id="PF01420"/>
    </source>
</evidence>
<keyword evidence="5" id="KW-0255">Endonuclease</keyword>
<name>A0ABX1D252_9FLAO</name>
<evidence type="ECO:0000256" key="2">
    <source>
        <dbReference type="ARBA" id="ARBA00022747"/>
    </source>
</evidence>
<evidence type="ECO:0000256" key="3">
    <source>
        <dbReference type="ARBA" id="ARBA00023125"/>
    </source>
</evidence>
<feature type="domain" description="Type I restriction modification DNA specificity" evidence="4">
    <location>
        <begin position="22"/>
        <end position="173"/>
    </location>
</feature>
<keyword evidence="5" id="KW-0378">Hydrolase</keyword>
<evidence type="ECO:0000313" key="5">
    <source>
        <dbReference type="EMBL" id="NJW54550.1"/>
    </source>
</evidence>
<accession>A0ABX1D252</accession>
<evidence type="ECO:0000256" key="1">
    <source>
        <dbReference type="ARBA" id="ARBA00010923"/>
    </source>
</evidence>
<evidence type="ECO:0000313" key="6">
    <source>
        <dbReference type="Proteomes" id="UP000703674"/>
    </source>
</evidence>
<keyword evidence="2" id="KW-0680">Restriction system</keyword>
<dbReference type="GO" id="GO:0004519">
    <property type="term" value="F:endonuclease activity"/>
    <property type="evidence" value="ECO:0007669"/>
    <property type="project" value="UniProtKB-KW"/>
</dbReference>
<dbReference type="InterPro" id="IPR000055">
    <property type="entry name" value="Restrct_endonuc_typeI_TRD"/>
</dbReference>
<dbReference type="SUPFAM" id="SSF116734">
    <property type="entry name" value="DNA methylase specificity domain"/>
    <property type="match status" value="1"/>
</dbReference>
<dbReference type="InterPro" id="IPR052021">
    <property type="entry name" value="Type-I_RS_S_subunit"/>
</dbReference>
<dbReference type="Pfam" id="PF01420">
    <property type="entry name" value="Methylase_S"/>
    <property type="match status" value="1"/>
</dbReference>
<dbReference type="PANTHER" id="PTHR30408">
    <property type="entry name" value="TYPE-1 RESTRICTION ENZYME ECOKI SPECIFICITY PROTEIN"/>
    <property type="match status" value="1"/>
</dbReference>
<dbReference type="InterPro" id="IPR044946">
    <property type="entry name" value="Restrct_endonuc_typeI_TRD_sf"/>
</dbReference>
<dbReference type="Gene3D" id="1.10.287.1120">
    <property type="entry name" value="Bipartite methylase S protein"/>
    <property type="match status" value="1"/>
</dbReference>
<dbReference type="EMBL" id="JAAVJR010000276">
    <property type="protein sequence ID" value="NJW54550.1"/>
    <property type="molecule type" value="Genomic_DNA"/>
</dbReference>
<keyword evidence="3" id="KW-0238">DNA-binding</keyword>
<keyword evidence="6" id="KW-1185">Reference proteome</keyword>
<dbReference type="Gene3D" id="3.90.220.20">
    <property type="entry name" value="DNA methylase specificity domains"/>
    <property type="match status" value="1"/>
</dbReference>
<organism evidence="5 6">
    <name type="scientific">Salinimicrobium oceani</name>
    <dbReference type="NCBI Taxonomy" id="2722702"/>
    <lineage>
        <taxon>Bacteria</taxon>
        <taxon>Pseudomonadati</taxon>
        <taxon>Bacteroidota</taxon>
        <taxon>Flavobacteriia</taxon>
        <taxon>Flavobacteriales</taxon>
        <taxon>Flavobacteriaceae</taxon>
        <taxon>Salinimicrobium</taxon>
    </lineage>
</organism>
<dbReference type="Proteomes" id="UP000703674">
    <property type="component" value="Unassembled WGS sequence"/>
</dbReference>